<name>A0A563VTP6_9CYAN</name>
<proteinExistence type="predicted"/>
<organism evidence="1 2">
    <name type="scientific">Hyella patelloides LEGE 07179</name>
    <dbReference type="NCBI Taxonomy" id="945734"/>
    <lineage>
        <taxon>Bacteria</taxon>
        <taxon>Bacillati</taxon>
        <taxon>Cyanobacteriota</taxon>
        <taxon>Cyanophyceae</taxon>
        <taxon>Pleurocapsales</taxon>
        <taxon>Hyellaceae</taxon>
        <taxon>Hyella</taxon>
    </lineage>
</organism>
<dbReference type="Gene3D" id="2.30.40.10">
    <property type="entry name" value="Urease, subunit C, domain 1"/>
    <property type="match status" value="1"/>
</dbReference>
<gene>
    <name evidence="1" type="ORF">H1P_290019</name>
</gene>
<accession>A0A563VTP6</accession>
<evidence type="ECO:0000313" key="2">
    <source>
        <dbReference type="Proteomes" id="UP000320055"/>
    </source>
</evidence>
<dbReference type="GO" id="GO:0016810">
    <property type="term" value="F:hydrolase activity, acting on carbon-nitrogen (but not peptide) bonds"/>
    <property type="evidence" value="ECO:0007669"/>
    <property type="project" value="InterPro"/>
</dbReference>
<protein>
    <submittedName>
        <fullName evidence="1">Uncharacterized protein</fullName>
    </submittedName>
</protein>
<dbReference type="InterPro" id="IPR011059">
    <property type="entry name" value="Metal-dep_hydrolase_composite"/>
</dbReference>
<dbReference type="AlphaFoldDB" id="A0A563VTP6"/>
<reference evidence="1 2" key="1">
    <citation type="submission" date="2019-01" db="EMBL/GenBank/DDBJ databases">
        <authorList>
            <person name="Brito A."/>
        </authorList>
    </citation>
    <scope>NUCLEOTIDE SEQUENCE [LARGE SCALE GENOMIC DNA]</scope>
    <source>
        <strain evidence="1">1</strain>
    </source>
</reference>
<sequence>MSSNTRLLIKQAQILLPDGNFLQGDTSLENGKISGIAPEISPRKLTRLLTQRG</sequence>
<keyword evidence="2" id="KW-1185">Reference proteome</keyword>
<evidence type="ECO:0000313" key="1">
    <source>
        <dbReference type="EMBL" id="VEP14810.1"/>
    </source>
</evidence>
<dbReference type="Proteomes" id="UP000320055">
    <property type="component" value="Unassembled WGS sequence"/>
</dbReference>
<dbReference type="EMBL" id="CAACVJ010000212">
    <property type="protein sequence ID" value="VEP14810.1"/>
    <property type="molecule type" value="Genomic_DNA"/>
</dbReference>